<organism evidence="8 9">
    <name type="scientific">Calditerrivibrio nitroreducens</name>
    <dbReference type="NCBI Taxonomy" id="477976"/>
    <lineage>
        <taxon>Bacteria</taxon>
        <taxon>Pseudomonadati</taxon>
        <taxon>Deferribacterota</taxon>
        <taxon>Deferribacteres</taxon>
        <taxon>Deferribacterales</taxon>
        <taxon>Calditerrivibrionaceae</taxon>
    </lineage>
</organism>
<evidence type="ECO:0000256" key="5">
    <source>
        <dbReference type="ARBA" id="ARBA00024934"/>
    </source>
</evidence>
<dbReference type="PANTHER" id="PTHR30435">
    <property type="entry name" value="FLAGELLAR PROTEIN"/>
    <property type="match status" value="1"/>
</dbReference>
<dbReference type="PANTHER" id="PTHR30435:SF12">
    <property type="entry name" value="FLAGELLAR BASAL BODY ROD PROTEIN FLGB"/>
    <property type="match status" value="1"/>
</dbReference>
<comment type="subunit">
    <text evidence="6">The basal body constitutes a major portion of the flagellar organelle and consists of a number of rings mounted on a central rod.</text>
</comment>
<dbReference type="AlphaFoldDB" id="A0A2J6WGK3"/>
<evidence type="ECO:0000313" key="9">
    <source>
        <dbReference type="Proteomes" id="UP000242881"/>
    </source>
</evidence>
<evidence type="ECO:0000256" key="6">
    <source>
        <dbReference type="PIRNR" id="PIRNR002889"/>
    </source>
</evidence>
<dbReference type="InterPro" id="IPR006300">
    <property type="entry name" value="FlgB"/>
</dbReference>
<feature type="domain" description="Flagellar basal body rod protein N-terminal" evidence="7">
    <location>
        <begin position="15"/>
        <end position="39"/>
    </location>
</feature>
<evidence type="ECO:0000256" key="4">
    <source>
        <dbReference type="ARBA" id="ARBA00023143"/>
    </source>
</evidence>
<dbReference type="Proteomes" id="UP000242881">
    <property type="component" value="Unassembled WGS sequence"/>
</dbReference>
<name>A0A2J6WGK3_9BACT</name>
<evidence type="ECO:0000259" key="7">
    <source>
        <dbReference type="Pfam" id="PF00460"/>
    </source>
</evidence>
<keyword evidence="8" id="KW-0969">Cilium</keyword>
<reference evidence="8 9" key="1">
    <citation type="submission" date="2018-01" db="EMBL/GenBank/DDBJ databases">
        <title>Metagenomic assembled genomes from two thermal pools in the Uzon Caldera, Kamchatka, Russia.</title>
        <authorList>
            <person name="Wilkins L."/>
            <person name="Ettinger C."/>
        </authorList>
    </citation>
    <scope>NUCLEOTIDE SEQUENCE [LARGE SCALE GENOMIC DNA]</scope>
    <source>
        <strain evidence="8">ZAV-05</strain>
    </source>
</reference>
<dbReference type="InterPro" id="IPR001444">
    <property type="entry name" value="Flag_bb_rod_N"/>
</dbReference>
<comment type="function">
    <text evidence="5 6">Structural component of flagellum, the bacterial motility apparatus. Part of the rod structure of flagellar basal body.</text>
</comment>
<comment type="similarity">
    <text evidence="2 6">Belongs to the flagella basal body rod proteins family.</text>
</comment>
<comment type="subcellular location">
    <subcellularLocation>
        <location evidence="1 6">Bacterial flagellum basal body</location>
    </subcellularLocation>
</comment>
<gene>
    <name evidence="8" type="primary">flgB</name>
    <name evidence="8" type="ORF">C0187_06875</name>
</gene>
<evidence type="ECO:0000313" key="8">
    <source>
        <dbReference type="EMBL" id="PMP69506.1"/>
    </source>
</evidence>
<evidence type="ECO:0000256" key="1">
    <source>
        <dbReference type="ARBA" id="ARBA00004117"/>
    </source>
</evidence>
<keyword evidence="4 6" id="KW-0975">Bacterial flagellum</keyword>
<comment type="caution">
    <text evidence="8">The sequence shown here is derived from an EMBL/GenBank/DDBJ whole genome shotgun (WGS) entry which is preliminary data.</text>
</comment>
<dbReference type="GO" id="GO:0071978">
    <property type="term" value="P:bacterial-type flagellum-dependent swarming motility"/>
    <property type="evidence" value="ECO:0007669"/>
    <property type="project" value="TreeGrafter"/>
</dbReference>
<keyword evidence="8" id="KW-0282">Flagellum</keyword>
<dbReference type="NCBIfam" id="TIGR01396">
    <property type="entry name" value="FlgB"/>
    <property type="match status" value="1"/>
</dbReference>
<keyword evidence="8" id="KW-0966">Cell projection</keyword>
<protein>
    <recommendedName>
        <fullName evidence="3 6">Flagellar basal body rod protein FlgB</fullName>
    </recommendedName>
</protein>
<dbReference type="Pfam" id="PF00460">
    <property type="entry name" value="Flg_bb_rod"/>
    <property type="match status" value="1"/>
</dbReference>
<dbReference type="InterPro" id="IPR019776">
    <property type="entry name" value="Flagellar_basal_body_rod_CS"/>
</dbReference>
<accession>A0A2J6WGK3</accession>
<evidence type="ECO:0000256" key="2">
    <source>
        <dbReference type="ARBA" id="ARBA00009677"/>
    </source>
</evidence>
<dbReference type="EMBL" id="PNIN01000071">
    <property type="protein sequence ID" value="PMP69506.1"/>
    <property type="molecule type" value="Genomic_DNA"/>
</dbReference>
<dbReference type="PIRSF" id="PIRSF002889">
    <property type="entry name" value="Rod_FlgB"/>
    <property type="match status" value="1"/>
</dbReference>
<sequence>MNIFDKTVIKDLSFALKVNSVKNNILANNIANVDTPNYKAKKLEFSEVMKEYFSGGSKLPLMTTNDRHIKGTTDITDPNSFVRLQNNPSLRNDGNDVNLDYEMSEMAKNGIQYSMFSQIIAGKFTGLKSAIQGR</sequence>
<dbReference type="RefSeq" id="WP_424604954.1">
    <property type="nucleotide sequence ID" value="NZ_JBNAVA010000002.1"/>
</dbReference>
<dbReference type="PROSITE" id="PS00588">
    <property type="entry name" value="FLAGELLA_BB_ROD"/>
    <property type="match status" value="1"/>
</dbReference>
<evidence type="ECO:0000256" key="3">
    <source>
        <dbReference type="ARBA" id="ARBA00014376"/>
    </source>
</evidence>
<proteinExistence type="inferred from homology"/>
<dbReference type="GO" id="GO:0030694">
    <property type="term" value="C:bacterial-type flagellum basal body, rod"/>
    <property type="evidence" value="ECO:0007669"/>
    <property type="project" value="InterPro"/>
</dbReference>